<dbReference type="RefSeq" id="WP_073133038.1">
    <property type="nucleotide sequence ID" value="NZ_FQWQ01000001.1"/>
</dbReference>
<keyword evidence="2" id="KW-0521">NADP</keyword>
<evidence type="ECO:0000256" key="2">
    <source>
        <dbReference type="ARBA" id="ARBA00022857"/>
    </source>
</evidence>
<proteinExistence type="inferred from homology"/>
<dbReference type="OrthoDB" id="9798669at2"/>
<evidence type="ECO:0000313" key="5">
    <source>
        <dbReference type="Proteomes" id="UP000184212"/>
    </source>
</evidence>
<evidence type="ECO:0000313" key="4">
    <source>
        <dbReference type="EMBL" id="SHG79370.1"/>
    </source>
</evidence>
<evidence type="ECO:0000256" key="1">
    <source>
        <dbReference type="ARBA" id="ARBA00006328"/>
    </source>
</evidence>
<dbReference type="AlphaFoldDB" id="A0A1M5MPM7"/>
<dbReference type="EMBL" id="FQWQ01000001">
    <property type="protein sequence ID" value="SHG79370.1"/>
    <property type="molecule type" value="Genomic_DNA"/>
</dbReference>
<comment type="similarity">
    <text evidence="1">Belongs to the NmrA-type oxidoreductase family.</text>
</comment>
<dbReference type="InterPro" id="IPR008030">
    <property type="entry name" value="NmrA-like"/>
</dbReference>
<feature type="domain" description="NmrA-like" evidence="3">
    <location>
        <begin position="6"/>
        <end position="273"/>
    </location>
</feature>
<dbReference type="STRING" id="947013.SAMN04488109_1867"/>
<sequence>MTDDNRKVIAVIGATGQQGGAVVRALQASSEFKVRALTRNPSKHWAIAQEVVEADLNRPDTLNAAFQGAYGVFLVTNFWEKGTDEEKQATAAVRAARDAGVKHFIWSTLPDVESISKGRFHVPHFTGKAKVDQIIKEAGFDYHTFVIAPFFYQNFMGPLAPQKQENGRDGWALPMDPTVRGIHLGDITELGKIVAGVFTKPTEAGNGAYLPLVGDLMSFNEIVDTLNRQGHAFSFTQVPTEIFVALFEGADEIAATFSYFQAHTYLGSDASKEIALANRIAGSSMTTFADWALVNLPAQGK</sequence>
<evidence type="ECO:0000259" key="3">
    <source>
        <dbReference type="Pfam" id="PF05368"/>
    </source>
</evidence>
<dbReference type="CDD" id="cd05251">
    <property type="entry name" value="NmrA_like_SDR_a"/>
    <property type="match status" value="1"/>
</dbReference>
<dbReference type="SUPFAM" id="SSF51735">
    <property type="entry name" value="NAD(P)-binding Rossmann-fold domains"/>
    <property type="match status" value="1"/>
</dbReference>
<dbReference type="PANTHER" id="PTHR42748">
    <property type="entry name" value="NITROGEN METABOLITE REPRESSION PROTEIN NMRA FAMILY MEMBER"/>
    <property type="match status" value="1"/>
</dbReference>
<reference evidence="4 5" key="1">
    <citation type="submission" date="2016-11" db="EMBL/GenBank/DDBJ databases">
        <authorList>
            <person name="Jaros S."/>
            <person name="Januszkiewicz K."/>
            <person name="Wedrychowicz H."/>
        </authorList>
    </citation>
    <scope>NUCLEOTIDE SEQUENCE [LARGE SCALE GENOMIC DNA]</scope>
    <source>
        <strain evidence="4 5">DSM 24574</strain>
    </source>
</reference>
<dbReference type="InterPro" id="IPR036291">
    <property type="entry name" value="NAD(P)-bd_dom_sf"/>
</dbReference>
<dbReference type="InterPro" id="IPR051164">
    <property type="entry name" value="NmrA-like_oxidored"/>
</dbReference>
<dbReference type="Gene3D" id="3.90.25.10">
    <property type="entry name" value="UDP-galactose 4-epimerase, domain 1"/>
    <property type="match status" value="1"/>
</dbReference>
<dbReference type="PANTHER" id="PTHR42748:SF7">
    <property type="entry name" value="NMRA LIKE REDOX SENSOR 1-RELATED"/>
    <property type="match status" value="1"/>
</dbReference>
<organism evidence="4 5">
    <name type="scientific">Chryseolinea serpens</name>
    <dbReference type="NCBI Taxonomy" id="947013"/>
    <lineage>
        <taxon>Bacteria</taxon>
        <taxon>Pseudomonadati</taxon>
        <taxon>Bacteroidota</taxon>
        <taxon>Cytophagia</taxon>
        <taxon>Cytophagales</taxon>
        <taxon>Fulvivirgaceae</taxon>
        <taxon>Chryseolinea</taxon>
    </lineage>
</organism>
<dbReference type="Proteomes" id="UP000184212">
    <property type="component" value="Unassembled WGS sequence"/>
</dbReference>
<keyword evidence="5" id="KW-1185">Reference proteome</keyword>
<name>A0A1M5MPM7_9BACT</name>
<gene>
    <name evidence="4" type="ORF">SAMN04488109_1867</name>
</gene>
<dbReference type="Pfam" id="PF05368">
    <property type="entry name" value="NmrA"/>
    <property type="match status" value="1"/>
</dbReference>
<protein>
    <submittedName>
        <fullName evidence="4">Uncharacterized conserved protein YbjT, contains NAD(P)-binding and DUF2867 domains</fullName>
    </submittedName>
</protein>
<dbReference type="Gene3D" id="3.40.50.720">
    <property type="entry name" value="NAD(P)-binding Rossmann-like Domain"/>
    <property type="match status" value="1"/>
</dbReference>
<accession>A0A1M5MPM7</accession>